<feature type="region of interest" description="Disordered" evidence="1">
    <location>
        <begin position="26"/>
        <end position="48"/>
    </location>
</feature>
<evidence type="ECO:0000313" key="2">
    <source>
        <dbReference type="EMBL" id="KAK6917930.1"/>
    </source>
</evidence>
<dbReference type="PANTHER" id="PTHR33785">
    <property type="entry name" value="OS06G0550800 PROTEIN"/>
    <property type="match status" value="1"/>
</dbReference>
<evidence type="ECO:0000313" key="3">
    <source>
        <dbReference type="Proteomes" id="UP001370490"/>
    </source>
</evidence>
<dbReference type="EMBL" id="JBAMMX010000022">
    <property type="protein sequence ID" value="KAK6917930.1"/>
    <property type="molecule type" value="Genomic_DNA"/>
</dbReference>
<sequence length="236" mass="27371">MEAENILNLFDFNWFEREIFRRNSASLPSSTNPVEKIEDEEEKPCLSRRHVRSHSDQLLVSTTSFIEESTSSPNSVLVTPKLQTILSGKEVEAFSDPEAKLQEIEIQSEKKQSSLRRRRRRGNSKSLSELEFEEVKGFMDLGFVFSEEDKDSRLVEIIPGLQRLGRKSEVSENTEDISEQVVSRPYLSEAWEVLDQRLKDRKENPLSNWQIPAIQSDLDMKDHLKFWAHMVASTVR</sequence>
<organism evidence="2 3">
    <name type="scientific">Dillenia turbinata</name>
    <dbReference type="NCBI Taxonomy" id="194707"/>
    <lineage>
        <taxon>Eukaryota</taxon>
        <taxon>Viridiplantae</taxon>
        <taxon>Streptophyta</taxon>
        <taxon>Embryophyta</taxon>
        <taxon>Tracheophyta</taxon>
        <taxon>Spermatophyta</taxon>
        <taxon>Magnoliopsida</taxon>
        <taxon>eudicotyledons</taxon>
        <taxon>Gunneridae</taxon>
        <taxon>Pentapetalae</taxon>
        <taxon>Dilleniales</taxon>
        <taxon>Dilleniaceae</taxon>
        <taxon>Dillenia</taxon>
    </lineage>
</organism>
<protein>
    <submittedName>
        <fullName evidence="2">Uncharacterized protein</fullName>
    </submittedName>
</protein>
<dbReference type="PANTHER" id="PTHR33785:SF12">
    <property type="entry name" value="DUF1685 FAMILY PROTEIN"/>
    <property type="match status" value="1"/>
</dbReference>
<name>A0AAN8ULX5_9MAGN</name>
<dbReference type="AlphaFoldDB" id="A0AAN8ULX5"/>
<proteinExistence type="predicted"/>
<comment type="caution">
    <text evidence="2">The sequence shown here is derived from an EMBL/GenBank/DDBJ whole genome shotgun (WGS) entry which is preliminary data.</text>
</comment>
<evidence type="ECO:0000256" key="1">
    <source>
        <dbReference type="SAM" id="MobiDB-lite"/>
    </source>
</evidence>
<dbReference type="Pfam" id="PF07939">
    <property type="entry name" value="DUF1685"/>
    <property type="match status" value="1"/>
</dbReference>
<gene>
    <name evidence="2" type="ORF">RJ641_016352</name>
</gene>
<dbReference type="Proteomes" id="UP001370490">
    <property type="component" value="Unassembled WGS sequence"/>
</dbReference>
<accession>A0AAN8ULX5</accession>
<dbReference type="InterPro" id="IPR012881">
    <property type="entry name" value="DUF1685"/>
</dbReference>
<keyword evidence="3" id="KW-1185">Reference proteome</keyword>
<reference evidence="2 3" key="1">
    <citation type="submission" date="2023-12" db="EMBL/GenBank/DDBJ databases">
        <title>A high-quality genome assembly for Dillenia turbinata (Dilleniales).</title>
        <authorList>
            <person name="Chanderbali A."/>
        </authorList>
    </citation>
    <scope>NUCLEOTIDE SEQUENCE [LARGE SCALE GENOMIC DNA]</scope>
    <source>
        <strain evidence="2">LSX21</strain>
        <tissue evidence="2">Leaf</tissue>
    </source>
</reference>